<evidence type="ECO:0000313" key="2">
    <source>
        <dbReference type="EMBL" id="RCV87855.1"/>
    </source>
</evidence>
<gene>
    <name evidence="2" type="ORF">DU506_16020</name>
</gene>
<protein>
    <recommendedName>
        <fullName evidence="4">NAD-dependent DNA ligase adenylation domain-containing protein</fullName>
    </recommendedName>
</protein>
<accession>A0A368TSY2</accession>
<proteinExistence type="predicted"/>
<feature type="region of interest" description="Disordered" evidence="1">
    <location>
        <begin position="66"/>
        <end position="87"/>
    </location>
</feature>
<dbReference type="OrthoDB" id="9759736at2"/>
<evidence type="ECO:0008006" key="4">
    <source>
        <dbReference type="Google" id="ProtNLM"/>
    </source>
</evidence>
<dbReference type="SUPFAM" id="SSF56091">
    <property type="entry name" value="DNA ligase/mRNA capping enzyme, catalytic domain"/>
    <property type="match status" value="1"/>
</dbReference>
<dbReference type="Gene3D" id="1.10.287.610">
    <property type="entry name" value="Helix hairpin bin"/>
    <property type="match status" value="1"/>
</dbReference>
<dbReference type="EMBL" id="QPIJ01000046">
    <property type="protein sequence ID" value="RCV87855.1"/>
    <property type="molecule type" value="Genomic_DNA"/>
</dbReference>
<dbReference type="AlphaFoldDB" id="A0A368TSY2"/>
<sequence length="120" mass="13871">MSCPDWPQARLLREADALAEQVQRWDHAYHQQGTSLVADELYDQVLERLAGWQDCLGRPVAHQPQRDAFGESAHSVVQTGLTKTDEPGVRRWTSRRQDVWIQPKVDGVQGYRRWIRHIAS</sequence>
<dbReference type="Proteomes" id="UP000253204">
    <property type="component" value="Unassembled WGS sequence"/>
</dbReference>
<keyword evidence="3" id="KW-1185">Reference proteome</keyword>
<organism evidence="2 3">
    <name type="scientific">Vreelandella rituensis</name>
    <dbReference type="NCBI Taxonomy" id="2282306"/>
    <lineage>
        <taxon>Bacteria</taxon>
        <taxon>Pseudomonadati</taxon>
        <taxon>Pseudomonadota</taxon>
        <taxon>Gammaproteobacteria</taxon>
        <taxon>Oceanospirillales</taxon>
        <taxon>Halomonadaceae</taxon>
        <taxon>Vreelandella</taxon>
    </lineage>
</organism>
<name>A0A368TSY2_9GAMM</name>
<evidence type="ECO:0000256" key="1">
    <source>
        <dbReference type="SAM" id="MobiDB-lite"/>
    </source>
</evidence>
<reference evidence="2 3" key="1">
    <citation type="submission" date="2018-07" db="EMBL/GenBank/DDBJ databases">
        <title>Halomonas rutogse sp. nov., isolated from Lake TangqianCo on Tibetan Plateau.</title>
        <authorList>
            <person name="Lu H."/>
            <person name="Xing P."/>
            <person name="Wu Q."/>
        </authorList>
    </citation>
    <scope>NUCLEOTIDE SEQUENCE [LARGE SCALE GENOMIC DNA]</scope>
    <source>
        <strain evidence="2 3">TQ8S</strain>
    </source>
</reference>
<evidence type="ECO:0000313" key="3">
    <source>
        <dbReference type="Proteomes" id="UP000253204"/>
    </source>
</evidence>
<dbReference type="RefSeq" id="WP_114487901.1">
    <property type="nucleotide sequence ID" value="NZ_CBCSHM010000045.1"/>
</dbReference>
<comment type="caution">
    <text evidence="2">The sequence shown here is derived from an EMBL/GenBank/DDBJ whole genome shotgun (WGS) entry which is preliminary data.</text>
</comment>